<proteinExistence type="predicted"/>
<dbReference type="InterPro" id="IPR015021">
    <property type="entry name" value="C11orf54_DUF1907"/>
</dbReference>
<dbReference type="CDD" id="cd17298">
    <property type="entry name" value="DUF1907"/>
    <property type="match status" value="1"/>
</dbReference>
<comment type="caution">
    <text evidence="8">The sequence shown here is derived from an EMBL/GenBank/DDBJ whole genome shotgun (WGS) entry which is preliminary data.</text>
</comment>
<keyword evidence="6" id="KW-0539">Nucleus</keyword>
<comment type="subcellular location">
    <subcellularLocation>
        <location evidence="1">Nucleus</location>
    </subcellularLocation>
</comment>
<dbReference type="Pfam" id="PF08925">
    <property type="entry name" value="DUF1907"/>
    <property type="match status" value="2"/>
</dbReference>
<evidence type="ECO:0000256" key="1">
    <source>
        <dbReference type="ARBA" id="ARBA00004123"/>
    </source>
</evidence>
<dbReference type="OrthoDB" id="5119241at2759"/>
<dbReference type="EMBL" id="JADDUC010000014">
    <property type="protein sequence ID" value="KAG0127890.1"/>
    <property type="molecule type" value="Genomic_DNA"/>
</dbReference>
<protein>
    <recommendedName>
        <fullName evidence="7">DUF1907 domain-containing protein</fullName>
    </recommendedName>
</protein>
<sequence>WHRAAAPRGGAERNRAEPSRILPCCASLGQQGRYVRPGDSGGRCVAEIGQVPASLGFPPVLQKGLKENFADAQVSVVDCPDLTKEPFNFPAKGICGKPRIADVGGVPYLIPIAQKEKLIPIVQTKSEKKPAVNGSYVAQINPADKGCLLEKYSGKYTDCEFGLLANLYASEGQPGKLGEFQNSFHRPFQTIAAGEAVIEVKANGRTGELNFVSCLRQTLEKHYGEKPVGMGGTFIIQKGKAKIHIMPPEFSACPLNTDEDVNNWLKFFEMKAPLICQPVIVSRDPGFDLRVEHTHCFSHHGEGGHYHQDTSPDSVQYLGYFQPAELLFRIDRPQETHLVGRD</sequence>
<gene>
    <name evidence="9" type="ORF">IHE44_0005571</name>
    <name evidence="8" type="ORF">IHE44_002286</name>
</gene>
<evidence type="ECO:0000313" key="10">
    <source>
        <dbReference type="Proteomes" id="UP000618051"/>
    </source>
</evidence>
<keyword evidence="3" id="KW-0479">Metal-binding</keyword>
<dbReference type="GO" id="GO:0008270">
    <property type="term" value="F:zinc ion binding"/>
    <property type="evidence" value="ECO:0007669"/>
    <property type="project" value="TreeGrafter"/>
</dbReference>
<reference evidence="8" key="1">
    <citation type="submission" date="2020-10" db="EMBL/GenBank/DDBJ databases">
        <title>Feather gene expression reveals the developmental basis of iridescence in African starlings.</title>
        <authorList>
            <person name="Rubenstein D.R."/>
        </authorList>
    </citation>
    <scope>NUCLEOTIDE SEQUENCE</scope>
    <source>
        <strain evidence="8">SS15</strain>
        <tissue evidence="8">Liver</tissue>
    </source>
</reference>
<dbReference type="EMBL" id="JADDUC020000002">
    <property type="protein sequence ID" value="KAI1242055.1"/>
    <property type="molecule type" value="Genomic_DNA"/>
</dbReference>
<comment type="subunit">
    <text evidence="2">Monomer.</text>
</comment>
<evidence type="ECO:0000256" key="3">
    <source>
        <dbReference type="ARBA" id="ARBA00022723"/>
    </source>
</evidence>
<organism evidence="8">
    <name type="scientific">Lamprotornis superbus</name>
    <dbReference type="NCBI Taxonomy" id="245042"/>
    <lineage>
        <taxon>Eukaryota</taxon>
        <taxon>Metazoa</taxon>
        <taxon>Chordata</taxon>
        <taxon>Craniata</taxon>
        <taxon>Vertebrata</taxon>
        <taxon>Euteleostomi</taxon>
        <taxon>Archelosauria</taxon>
        <taxon>Archosauria</taxon>
        <taxon>Dinosauria</taxon>
        <taxon>Saurischia</taxon>
        <taxon>Theropoda</taxon>
        <taxon>Coelurosauria</taxon>
        <taxon>Aves</taxon>
        <taxon>Neognathae</taxon>
        <taxon>Neoaves</taxon>
        <taxon>Telluraves</taxon>
        <taxon>Australaves</taxon>
        <taxon>Passeriformes</taxon>
        <taxon>Sturnidae</taxon>
        <taxon>Lamprotornis</taxon>
    </lineage>
</organism>
<dbReference type="GO" id="GO:0005634">
    <property type="term" value="C:nucleus"/>
    <property type="evidence" value="ECO:0007669"/>
    <property type="project" value="UniProtKB-SubCell"/>
</dbReference>
<feature type="domain" description="DUF1907" evidence="7">
    <location>
        <begin position="60"/>
        <end position="330"/>
    </location>
</feature>
<dbReference type="SUPFAM" id="SSF117856">
    <property type="entry name" value="AF0104/ALDC/Ptd012-like"/>
    <property type="match status" value="1"/>
</dbReference>
<evidence type="ECO:0000256" key="2">
    <source>
        <dbReference type="ARBA" id="ARBA00011245"/>
    </source>
</evidence>
<evidence type="ECO:0000313" key="9">
    <source>
        <dbReference type="EMBL" id="KAI1242055.1"/>
    </source>
</evidence>
<dbReference type="PANTHER" id="PTHR13204:SF1">
    <property type="entry name" value="ESTER HYDROLASE C11ORF54"/>
    <property type="match status" value="1"/>
</dbReference>
<evidence type="ECO:0000256" key="4">
    <source>
        <dbReference type="ARBA" id="ARBA00022801"/>
    </source>
</evidence>
<reference evidence="9 10" key="2">
    <citation type="journal article" date="2021" name="J. Hered.">
        <title>Feather Gene Expression Elucidates the Developmental Basis of Plumage Iridescence in African Starlings.</title>
        <authorList>
            <person name="Rubenstein D.R."/>
            <person name="Corvelo A."/>
            <person name="MacManes M.D."/>
            <person name="Maia R."/>
            <person name="Narzisi G."/>
            <person name="Rousaki A."/>
            <person name="Vandenabeele P."/>
            <person name="Shawkey M.D."/>
            <person name="Solomon J."/>
        </authorList>
    </citation>
    <scope>NUCLEOTIDE SEQUENCE [LARGE SCALE GENOMIC DNA]</scope>
    <source>
        <strain evidence="9">SS15</strain>
    </source>
</reference>
<evidence type="ECO:0000259" key="7">
    <source>
        <dbReference type="SMART" id="SM01168"/>
    </source>
</evidence>
<keyword evidence="5" id="KW-0862">Zinc</keyword>
<dbReference type="SMART" id="SM01168">
    <property type="entry name" value="DUF1907"/>
    <property type="match status" value="1"/>
</dbReference>
<evidence type="ECO:0000256" key="6">
    <source>
        <dbReference type="ARBA" id="ARBA00023242"/>
    </source>
</evidence>
<feature type="non-terminal residue" evidence="8">
    <location>
        <position position="342"/>
    </location>
</feature>
<dbReference type="PANTHER" id="PTHR13204">
    <property type="entry name" value="PTD012 PROTEIN"/>
    <property type="match status" value="1"/>
</dbReference>
<keyword evidence="4" id="KW-0378">Hydrolase</keyword>
<dbReference type="GO" id="GO:0016788">
    <property type="term" value="F:hydrolase activity, acting on ester bonds"/>
    <property type="evidence" value="ECO:0007669"/>
    <property type="project" value="TreeGrafter"/>
</dbReference>
<evidence type="ECO:0000256" key="5">
    <source>
        <dbReference type="ARBA" id="ARBA00022833"/>
    </source>
</evidence>
<reference evidence="9" key="3">
    <citation type="submission" date="2022-01" db="EMBL/GenBank/DDBJ databases">
        <authorList>
            <person name="Rubenstein D.R."/>
        </authorList>
    </citation>
    <scope>NUCLEOTIDE SEQUENCE</scope>
    <source>
        <strain evidence="9">SS15</strain>
        <tissue evidence="9">Liver</tissue>
    </source>
</reference>
<accession>A0A835NZ19</accession>
<keyword evidence="10" id="KW-1185">Reference proteome</keyword>
<name>A0A835NZ19_9PASS</name>
<evidence type="ECO:0000313" key="8">
    <source>
        <dbReference type="EMBL" id="KAG0127890.1"/>
    </source>
</evidence>
<dbReference type="AlphaFoldDB" id="A0A835NZ19"/>
<dbReference type="Proteomes" id="UP000618051">
    <property type="component" value="Unassembled WGS sequence"/>
</dbReference>